<proteinExistence type="predicted"/>
<evidence type="ECO:0000313" key="2">
    <source>
        <dbReference type="EMBL" id="KAF0041632.1"/>
    </source>
</evidence>
<reference evidence="2 3" key="1">
    <citation type="submission" date="2019-06" db="EMBL/GenBank/DDBJ databases">
        <title>Draft genomes of female and male turbot (Scophthalmus maximus).</title>
        <authorList>
            <person name="Xu H."/>
            <person name="Xu X.-W."/>
            <person name="Shao C."/>
            <person name="Chen S."/>
        </authorList>
    </citation>
    <scope>NUCLEOTIDE SEQUENCE [LARGE SCALE GENOMIC DNA]</scope>
    <source>
        <strain evidence="2">Ysfricsl-2016a</strain>
        <tissue evidence="2">Blood</tissue>
    </source>
</reference>
<evidence type="ECO:0000313" key="3">
    <source>
        <dbReference type="Proteomes" id="UP000438429"/>
    </source>
</evidence>
<sequence length="176" mass="19541">MQQQRVHKPAGAGAGAGSSREHKVDLVRIQISPAVVESIPVPARPEKKKKKKKKEKKEASPRLRLSVVSSGATTLCSELGCESGLFCCDCCCSLSAAKRKRPNICERETPTVLQRRSRGAAARPRYDGTRLLRLFDSFIFALRVLFYFLRLNSTLCVFVGGTIAASNPRFDCKRLW</sequence>
<dbReference type="Proteomes" id="UP000438429">
    <property type="component" value="Unassembled WGS sequence"/>
</dbReference>
<dbReference type="AlphaFoldDB" id="A0A6A4THR2"/>
<comment type="caution">
    <text evidence="2">The sequence shown here is derived from an EMBL/GenBank/DDBJ whole genome shotgun (WGS) entry which is preliminary data.</text>
</comment>
<protein>
    <submittedName>
        <fullName evidence="2">Uncharacterized protein</fullName>
    </submittedName>
</protein>
<feature type="region of interest" description="Disordered" evidence="1">
    <location>
        <begin position="1"/>
        <end position="23"/>
    </location>
</feature>
<feature type="compositionally biased region" description="Basic residues" evidence="1">
    <location>
        <begin position="46"/>
        <end position="55"/>
    </location>
</feature>
<name>A0A6A4THR2_SCOMX</name>
<dbReference type="EMBL" id="VEVO01000005">
    <property type="protein sequence ID" value="KAF0041632.1"/>
    <property type="molecule type" value="Genomic_DNA"/>
</dbReference>
<evidence type="ECO:0000256" key="1">
    <source>
        <dbReference type="SAM" id="MobiDB-lite"/>
    </source>
</evidence>
<accession>A0A6A4THR2</accession>
<gene>
    <name evidence="2" type="ORF">F2P81_005164</name>
</gene>
<organism evidence="2 3">
    <name type="scientific">Scophthalmus maximus</name>
    <name type="common">Turbot</name>
    <name type="synonym">Psetta maxima</name>
    <dbReference type="NCBI Taxonomy" id="52904"/>
    <lineage>
        <taxon>Eukaryota</taxon>
        <taxon>Metazoa</taxon>
        <taxon>Chordata</taxon>
        <taxon>Craniata</taxon>
        <taxon>Vertebrata</taxon>
        <taxon>Euteleostomi</taxon>
        <taxon>Actinopterygii</taxon>
        <taxon>Neopterygii</taxon>
        <taxon>Teleostei</taxon>
        <taxon>Neoteleostei</taxon>
        <taxon>Acanthomorphata</taxon>
        <taxon>Carangaria</taxon>
        <taxon>Pleuronectiformes</taxon>
        <taxon>Pleuronectoidei</taxon>
        <taxon>Scophthalmidae</taxon>
        <taxon>Scophthalmus</taxon>
    </lineage>
</organism>
<feature type="region of interest" description="Disordered" evidence="1">
    <location>
        <begin position="38"/>
        <end position="62"/>
    </location>
</feature>